<evidence type="ECO:0000256" key="1">
    <source>
        <dbReference type="SAM" id="Phobius"/>
    </source>
</evidence>
<evidence type="ECO:0000313" key="2">
    <source>
        <dbReference type="EMBL" id="MDT0619279.1"/>
    </source>
</evidence>
<keyword evidence="3" id="KW-1185">Reference proteome</keyword>
<organism evidence="2 3">
    <name type="scientific">Spectribacter acetivorans</name>
    <dbReference type="NCBI Taxonomy" id="3075603"/>
    <lineage>
        <taxon>Bacteria</taxon>
        <taxon>Pseudomonadati</taxon>
        <taxon>Pseudomonadota</taxon>
        <taxon>Gammaproteobacteria</taxon>
        <taxon>Salinisphaerales</taxon>
        <taxon>Salinisphaeraceae</taxon>
        <taxon>Spectribacter</taxon>
    </lineage>
</organism>
<dbReference type="SUPFAM" id="SSF52833">
    <property type="entry name" value="Thioredoxin-like"/>
    <property type="match status" value="1"/>
</dbReference>
<name>A0ABU3B9Y9_9GAMM</name>
<evidence type="ECO:0000313" key="3">
    <source>
        <dbReference type="Proteomes" id="UP001259982"/>
    </source>
</evidence>
<reference evidence="2 3" key="1">
    <citation type="submission" date="2023-09" db="EMBL/GenBank/DDBJ databases">
        <authorList>
            <person name="Rey-Velasco X."/>
        </authorList>
    </citation>
    <scope>NUCLEOTIDE SEQUENCE [LARGE SCALE GENOMIC DNA]</scope>
    <source>
        <strain evidence="2 3">P385</strain>
    </source>
</reference>
<proteinExistence type="predicted"/>
<dbReference type="Gene3D" id="3.40.30.10">
    <property type="entry name" value="Glutaredoxin"/>
    <property type="match status" value="1"/>
</dbReference>
<accession>A0ABU3B9Y9</accession>
<dbReference type="InterPro" id="IPR036249">
    <property type="entry name" value="Thioredoxin-like_sf"/>
</dbReference>
<feature type="transmembrane region" description="Helical" evidence="1">
    <location>
        <begin position="12"/>
        <end position="33"/>
    </location>
</feature>
<protein>
    <recommendedName>
        <fullName evidence="4">Cytochrome oxidase Cu insertion factor (SCO1/SenC/PrrC family)</fullName>
    </recommendedName>
</protein>
<keyword evidence="1" id="KW-1133">Transmembrane helix</keyword>
<dbReference type="RefSeq" id="WP_311659658.1">
    <property type="nucleotide sequence ID" value="NZ_JAVRHY010000012.1"/>
</dbReference>
<sequence length="197" mass="21264">MTQPTTRSRLKLLVLVGLFFGPLALAALMYYAVPRWMPTGGGSKGVLVQPVQALPDAAFQGENGAVDGRDLFDEMWTVLTVAPQGCGDTCQAVLADTRQVRTLLHRRATRVQRVLVTGDAADASLPDNGHPDLVVVTGGDRLQAFLNERASAPAASGVIYLIDPLGNWVLYYPRDMDSPADALFKDIKHLLKLSHIG</sequence>
<dbReference type="EMBL" id="JAVRHY010000012">
    <property type="protein sequence ID" value="MDT0619279.1"/>
    <property type="molecule type" value="Genomic_DNA"/>
</dbReference>
<comment type="caution">
    <text evidence="2">The sequence shown here is derived from an EMBL/GenBank/DDBJ whole genome shotgun (WGS) entry which is preliminary data.</text>
</comment>
<keyword evidence="1" id="KW-0812">Transmembrane</keyword>
<evidence type="ECO:0008006" key="4">
    <source>
        <dbReference type="Google" id="ProtNLM"/>
    </source>
</evidence>
<keyword evidence="1" id="KW-0472">Membrane</keyword>
<gene>
    <name evidence="2" type="ORF">RM531_12410</name>
</gene>
<dbReference type="Proteomes" id="UP001259982">
    <property type="component" value="Unassembled WGS sequence"/>
</dbReference>